<dbReference type="GO" id="GO:0004359">
    <property type="term" value="F:glutaminase activity"/>
    <property type="evidence" value="ECO:0007669"/>
    <property type="project" value="UniProtKB-EC"/>
</dbReference>
<dbReference type="PIRSF" id="PIRSF000495">
    <property type="entry name" value="Amidotransf_hisH"/>
    <property type="match status" value="1"/>
</dbReference>
<keyword evidence="6" id="KW-0368">Histidine biosynthesis</keyword>
<organism evidence="11">
    <name type="scientific">marine metagenome</name>
    <dbReference type="NCBI Taxonomy" id="408172"/>
    <lineage>
        <taxon>unclassified sequences</taxon>
        <taxon>metagenomes</taxon>
        <taxon>ecological metagenomes</taxon>
    </lineage>
</organism>
<evidence type="ECO:0000256" key="1">
    <source>
        <dbReference type="ARBA" id="ARBA00005091"/>
    </source>
</evidence>
<comment type="pathway">
    <text evidence="1">Amino-acid biosynthesis; L-histidine biosynthesis; L-histidine from 5-phospho-alpha-D-ribose 1-diphosphate: step 5/9.</text>
</comment>
<evidence type="ECO:0000256" key="2">
    <source>
        <dbReference type="ARBA" id="ARBA00011152"/>
    </source>
</evidence>
<dbReference type="GO" id="GO:0000105">
    <property type="term" value="P:L-histidine biosynthetic process"/>
    <property type="evidence" value="ECO:0007669"/>
    <property type="project" value="UniProtKB-UniPathway"/>
</dbReference>
<dbReference type="PANTHER" id="PTHR42701:SF1">
    <property type="entry name" value="IMIDAZOLE GLYCEROL PHOSPHATE SYNTHASE SUBUNIT HISH"/>
    <property type="match status" value="1"/>
</dbReference>
<dbReference type="UniPathway" id="UPA00031">
    <property type="reaction ID" value="UER00010"/>
</dbReference>
<comment type="catalytic activity">
    <reaction evidence="8">
        <text>5-[(5-phospho-1-deoxy-D-ribulos-1-ylimino)methylamino]-1-(5-phospho-beta-D-ribosyl)imidazole-4-carboxamide + L-glutamine = D-erythro-1-(imidazol-4-yl)glycerol 3-phosphate + 5-amino-1-(5-phospho-beta-D-ribosyl)imidazole-4-carboxamide + L-glutamate + H(+)</text>
        <dbReference type="Rhea" id="RHEA:24793"/>
        <dbReference type="ChEBI" id="CHEBI:15378"/>
        <dbReference type="ChEBI" id="CHEBI:29985"/>
        <dbReference type="ChEBI" id="CHEBI:58278"/>
        <dbReference type="ChEBI" id="CHEBI:58359"/>
        <dbReference type="ChEBI" id="CHEBI:58475"/>
        <dbReference type="ChEBI" id="CHEBI:58525"/>
        <dbReference type="EC" id="4.3.2.10"/>
    </reaction>
</comment>
<dbReference type="Pfam" id="PF00117">
    <property type="entry name" value="GATase"/>
    <property type="match status" value="1"/>
</dbReference>
<reference evidence="11" key="1">
    <citation type="submission" date="2018-05" db="EMBL/GenBank/DDBJ databases">
        <authorList>
            <person name="Lanie J.A."/>
            <person name="Ng W.-L."/>
            <person name="Kazmierczak K.M."/>
            <person name="Andrzejewski T.M."/>
            <person name="Davidsen T.M."/>
            <person name="Wayne K.J."/>
            <person name="Tettelin H."/>
            <person name="Glass J.I."/>
            <person name="Rusch D."/>
            <person name="Podicherti R."/>
            <person name="Tsui H.-C.T."/>
            <person name="Winkler M.E."/>
        </authorList>
    </citation>
    <scope>NUCLEOTIDE SEQUENCE</scope>
</reference>
<dbReference type="SUPFAM" id="SSF52317">
    <property type="entry name" value="Class I glutamine amidotransferase-like"/>
    <property type="match status" value="1"/>
</dbReference>
<dbReference type="InterPro" id="IPR010139">
    <property type="entry name" value="Imidazole-glycPsynth_HisH"/>
</dbReference>
<evidence type="ECO:0000256" key="5">
    <source>
        <dbReference type="ARBA" id="ARBA00022962"/>
    </source>
</evidence>
<evidence type="ECO:0000259" key="10">
    <source>
        <dbReference type="Pfam" id="PF00117"/>
    </source>
</evidence>
<evidence type="ECO:0000256" key="7">
    <source>
        <dbReference type="ARBA" id="ARBA00023239"/>
    </source>
</evidence>
<dbReference type="NCBIfam" id="TIGR01855">
    <property type="entry name" value="IMP_synth_hisH"/>
    <property type="match status" value="1"/>
</dbReference>
<accession>A0A383ADH1</accession>
<name>A0A383ADH1_9ZZZZ</name>
<dbReference type="GO" id="GO:0016829">
    <property type="term" value="F:lyase activity"/>
    <property type="evidence" value="ECO:0007669"/>
    <property type="project" value="UniProtKB-KW"/>
</dbReference>
<keyword evidence="4" id="KW-0378">Hydrolase</keyword>
<evidence type="ECO:0000313" key="11">
    <source>
        <dbReference type="EMBL" id="SVE05633.1"/>
    </source>
</evidence>
<dbReference type="AlphaFoldDB" id="A0A383ADH1"/>
<sequence length="187" mass="20610">MGATVELVCDPEVLAQAEYIVLPGVGSFKKGMENLKKNGTDEVIRSAAIINKTKILGICLGMQLLGSQSTEDCETAGLGLIANRVERFTTKELGQNKIPHIGFNSIHFTGQRGLFSDLSEPSDFYFAHSYRMLVDNIEGLYATCSYGIDFLAAFEMDNICGAQFHPEKSQANGLVFLRNFLKKDRLC</sequence>
<evidence type="ECO:0000256" key="6">
    <source>
        <dbReference type="ARBA" id="ARBA00023102"/>
    </source>
</evidence>
<dbReference type="Gene3D" id="3.40.50.880">
    <property type="match status" value="1"/>
</dbReference>
<proteinExistence type="predicted"/>
<evidence type="ECO:0000256" key="9">
    <source>
        <dbReference type="ARBA" id="ARBA00049534"/>
    </source>
</evidence>
<comment type="subunit">
    <text evidence="2">Heterodimer of HisH and HisF.</text>
</comment>
<dbReference type="PROSITE" id="PS51273">
    <property type="entry name" value="GATASE_TYPE_1"/>
    <property type="match status" value="1"/>
</dbReference>
<keyword evidence="5" id="KW-0315">Glutamine amidotransferase</keyword>
<feature type="domain" description="Glutamine amidotransferase" evidence="10">
    <location>
        <begin position="18"/>
        <end position="181"/>
    </location>
</feature>
<keyword evidence="3" id="KW-0028">Amino-acid biosynthesis</keyword>
<gene>
    <name evidence="11" type="ORF">METZ01_LOCUS458487</name>
</gene>
<dbReference type="EMBL" id="UINC01191149">
    <property type="protein sequence ID" value="SVE05633.1"/>
    <property type="molecule type" value="Genomic_DNA"/>
</dbReference>
<dbReference type="InterPro" id="IPR029062">
    <property type="entry name" value="Class_I_gatase-like"/>
</dbReference>
<dbReference type="GO" id="GO:0000107">
    <property type="term" value="F:imidazoleglycerol-phosphate synthase activity"/>
    <property type="evidence" value="ECO:0007669"/>
    <property type="project" value="TreeGrafter"/>
</dbReference>
<comment type="catalytic activity">
    <reaction evidence="9">
        <text>L-glutamine + H2O = L-glutamate + NH4(+)</text>
        <dbReference type="Rhea" id="RHEA:15889"/>
        <dbReference type="ChEBI" id="CHEBI:15377"/>
        <dbReference type="ChEBI" id="CHEBI:28938"/>
        <dbReference type="ChEBI" id="CHEBI:29985"/>
        <dbReference type="ChEBI" id="CHEBI:58359"/>
        <dbReference type="EC" id="3.5.1.2"/>
    </reaction>
</comment>
<evidence type="ECO:0000256" key="4">
    <source>
        <dbReference type="ARBA" id="ARBA00022801"/>
    </source>
</evidence>
<protein>
    <recommendedName>
        <fullName evidence="10">Glutamine amidotransferase domain-containing protein</fullName>
    </recommendedName>
</protein>
<evidence type="ECO:0000256" key="8">
    <source>
        <dbReference type="ARBA" id="ARBA00047838"/>
    </source>
</evidence>
<evidence type="ECO:0000256" key="3">
    <source>
        <dbReference type="ARBA" id="ARBA00022605"/>
    </source>
</evidence>
<keyword evidence="7" id="KW-0456">Lyase</keyword>
<dbReference type="InterPro" id="IPR017926">
    <property type="entry name" value="GATASE"/>
</dbReference>
<dbReference type="PANTHER" id="PTHR42701">
    <property type="entry name" value="IMIDAZOLE GLYCEROL PHOSPHATE SYNTHASE SUBUNIT HISH"/>
    <property type="match status" value="1"/>
</dbReference>